<accession>A0A8D9LQQ8</accession>
<gene>
    <name evidence="1" type="ORF">BRAPAZ1V2_A03P45700.2</name>
</gene>
<dbReference type="AlphaFoldDB" id="A0A8D9LQQ8"/>
<proteinExistence type="predicted"/>
<reference evidence="1 2" key="1">
    <citation type="submission" date="2021-07" db="EMBL/GenBank/DDBJ databases">
        <authorList>
            <consortium name="Genoscope - CEA"/>
            <person name="William W."/>
        </authorList>
    </citation>
    <scope>NUCLEOTIDE SEQUENCE [LARGE SCALE GENOMIC DNA]</scope>
</reference>
<protein>
    <submittedName>
        <fullName evidence="1">Uncharacterized protein</fullName>
    </submittedName>
</protein>
<evidence type="ECO:0000313" key="2">
    <source>
        <dbReference type="Proteomes" id="UP000694005"/>
    </source>
</evidence>
<evidence type="ECO:0000313" key="1">
    <source>
        <dbReference type="EMBL" id="CAG7883227.1"/>
    </source>
</evidence>
<dbReference type="Gramene" id="A03p45700.2_BraZ1">
    <property type="protein sequence ID" value="A03p45700.2_BraZ1.CDS"/>
    <property type="gene ID" value="A03g45700.2_BraZ1"/>
</dbReference>
<sequence length="151" mass="17402">MTYQDKKEEGRYAAKEDRFSKEEKERVVGKKETSYIESSRETKCWVSDAVEHGVLEVDSLNVYASYIPIPLNQVKLMHILGYQGTVQELKHLKTFIGRMQCLELVLLELAEGVVVDDGKILQLHRDLNHASRKCSIQMHDRSRISHLSLDT</sequence>
<name>A0A8D9LQQ8_BRACM</name>
<organism evidence="1 2">
    <name type="scientific">Brassica campestris</name>
    <name type="common">Field mustard</name>
    <dbReference type="NCBI Taxonomy" id="3711"/>
    <lineage>
        <taxon>Eukaryota</taxon>
        <taxon>Viridiplantae</taxon>
        <taxon>Streptophyta</taxon>
        <taxon>Embryophyta</taxon>
        <taxon>Tracheophyta</taxon>
        <taxon>Spermatophyta</taxon>
        <taxon>Magnoliopsida</taxon>
        <taxon>eudicotyledons</taxon>
        <taxon>Gunneridae</taxon>
        <taxon>Pentapetalae</taxon>
        <taxon>rosids</taxon>
        <taxon>malvids</taxon>
        <taxon>Brassicales</taxon>
        <taxon>Brassicaceae</taxon>
        <taxon>Brassiceae</taxon>
        <taxon>Brassica</taxon>
    </lineage>
</organism>
<dbReference type="Proteomes" id="UP000694005">
    <property type="component" value="Chromosome A03"/>
</dbReference>
<dbReference type="EMBL" id="LS974619">
    <property type="protein sequence ID" value="CAG7883227.1"/>
    <property type="molecule type" value="Genomic_DNA"/>
</dbReference>